<dbReference type="RefSeq" id="WP_264792532.1">
    <property type="nucleotide sequence ID" value="NZ_AP026867.1"/>
</dbReference>
<dbReference type="EMBL" id="AP026867">
    <property type="protein sequence ID" value="BDS11341.1"/>
    <property type="molecule type" value="Genomic_DNA"/>
</dbReference>
<proteinExistence type="predicted"/>
<dbReference type="PROSITE" id="PS51257">
    <property type="entry name" value="PROKAR_LIPOPROTEIN"/>
    <property type="match status" value="1"/>
</dbReference>
<gene>
    <name evidence="1" type="ORF">AsAng_0020530</name>
</gene>
<accession>A0A915YE49</accession>
<keyword evidence="2" id="KW-1185">Reference proteome</keyword>
<evidence type="ECO:0000313" key="1">
    <source>
        <dbReference type="EMBL" id="BDS11341.1"/>
    </source>
</evidence>
<evidence type="ECO:0000313" key="2">
    <source>
        <dbReference type="Proteomes" id="UP001060919"/>
    </source>
</evidence>
<reference evidence="1" key="1">
    <citation type="submission" date="2022-09" db="EMBL/GenBank/DDBJ databases">
        <title>Aureispira anguillicida sp. nov., isolated from Leptocephalus of Japanese eel Anguilla japonica.</title>
        <authorList>
            <person name="Yuasa K."/>
            <person name="Mekata T."/>
            <person name="Ikunari K."/>
        </authorList>
    </citation>
    <scope>NUCLEOTIDE SEQUENCE</scope>
    <source>
        <strain evidence="1">EL160426</strain>
    </source>
</reference>
<dbReference type="Proteomes" id="UP001060919">
    <property type="component" value="Chromosome"/>
</dbReference>
<dbReference type="AlphaFoldDB" id="A0A915YE49"/>
<name>A0A915YE49_9BACT</name>
<organism evidence="1 2">
    <name type="scientific">Aureispira anguillae</name>
    <dbReference type="NCBI Taxonomy" id="2864201"/>
    <lineage>
        <taxon>Bacteria</taxon>
        <taxon>Pseudomonadati</taxon>
        <taxon>Bacteroidota</taxon>
        <taxon>Saprospiria</taxon>
        <taxon>Saprospirales</taxon>
        <taxon>Saprospiraceae</taxon>
        <taxon>Aureispira</taxon>
    </lineage>
</organism>
<dbReference type="KEGG" id="aup:AsAng_0020530"/>
<sequence>MKYYIPILLVAYLWTMSACNTTRIVKPLAKKELAVGVDLGGPIIDFSTAKIPVPFSSLTFGYGIDSNVTVFGAAHITSAIFGTIQWDMGVVGEVLHPQKGYIPGLSIGASSQMMVDVFKGNFRMYPVLDVNLYWEYLPKHQHYFYFNWGSWFDLWERAHGQVNTNLYYPSFSLGHTFENKKMRYTIEGKYIAPTISNMGTPLHFNGIDGRGSWGVYVSIYRKF</sequence>
<protein>
    <submittedName>
        <fullName evidence="1">Uncharacterized protein</fullName>
    </submittedName>
</protein>